<proteinExistence type="predicted"/>
<keyword evidence="1" id="KW-1185">Reference proteome</keyword>
<protein>
    <submittedName>
        <fullName evidence="2">Uncharacterized protein LOC112904318</fullName>
    </submittedName>
</protein>
<sequence length="424" mass="50088">MYWDVNSLYGYAQCQALPTGNFRWLSPDEIDYMEIKLKSGIFHKSDNNLSYALEVDLEYPQHLHTQDSHIQFPFCAEHITPKESNLKKLCCTLSNKTKYVIHFENLKQCLKFGLVLKKIHRVIEFRQSDWLKSFIDLNTDFRMKSNSDFEKNLFKLIINSVFGKFLERDRNKRDIKVVNNWRAASKLISLPHFKRVTIFNENLIAVELKRTCIEMNKPLFLGFTILELSKLKMYDFHHDYIQSRISPHFHPQLLYMDTDSLIYQFTRTDSNSNTSIYDIIREDAASHFDTSDYPIHNKWCIPRVNKKVPGLMKDELKSQILTEFISLRPKMYIMKVDGRERTAKVKGVSLSAKRKLTFEDFQRCLFDNEICFSEFSGIRSQNHQNFSYTINKLSLSSNDNKRFIKDNKIATLPWGHYSLKSLMI</sequence>
<dbReference type="PANTHER" id="PTHR31511">
    <property type="entry name" value="PROTEIN CBG23764"/>
    <property type="match status" value="1"/>
</dbReference>
<dbReference type="GO" id="GO:0071897">
    <property type="term" value="P:DNA biosynthetic process"/>
    <property type="evidence" value="ECO:0007669"/>
    <property type="project" value="UniProtKB-ARBA"/>
</dbReference>
<gene>
    <name evidence="2" type="primary">LOC112904318</name>
</gene>
<accession>A0A7F5R2Y9</accession>
<name>A0A7F5R2Y9_AGRPL</name>
<dbReference type="OrthoDB" id="414982at2759"/>
<reference evidence="2" key="1">
    <citation type="submission" date="2025-08" db="UniProtKB">
        <authorList>
            <consortium name="RefSeq"/>
        </authorList>
    </citation>
    <scope>IDENTIFICATION</scope>
    <source>
        <tissue evidence="2">Entire body</tissue>
    </source>
</reference>
<organism evidence="1 2">
    <name type="scientific">Agrilus planipennis</name>
    <name type="common">Emerald ash borer</name>
    <name type="synonym">Agrilus marcopoli</name>
    <dbReference type="NCBI Taxonomy" id="224129"/>
    <lineage>
        <taxon>Eukaryota</taxon>
        <taxon>Metazoa</taxon>
        <taxon>Ecdysozoa</taxon>
        <taxon>Arthropoda</taxon>
        <taxon>Hexapoda</taxon>
        <taxon>Insecta</taxon>
        <taxon>Pterygota</taxon>
        <taxon>Neoptera</taxon>
        <taxon>Endopterygota</taxon>
        <taxon>Coleoptera</taxon>
        <taxon>Polyphaga</taxon>
        <taxon>Elateriformia</taxon>
        <taxon>Buprestoidea</taxon>
        <taxon>Buprestidae</taxon>
        <taxon>Agrilinae</taxon>
        <taxon>Agrilus</taxon>
    </lineage>
</organism>
<dbReference type="Proteomes" id="UP000192223">
    <property type="component" value="Unplaced"/>
</dbReference>
<evidence type="ECO:0000313" key="2">
    <source>
        <dbReference type="RefSeq" id="XP_025829852.1"/>
    </source>
</evidence>
<dbReference type="InterPro" id="IPR023211">
    <property type="entry name" value="DNA_pol_palm_dom_sf"/>
</dbReference>
<dbReference type="GeneID" id="112904318"/>
<evidence type="ECO:0000313" key="1">
    <source>
        <dbReference type="Proteomes" id="UP000192223"/>
    </source>
</evidence>
<dbReference type="InParanoid" id="A0A7F5R2Y9"/>
<dbReference type="KEGG" id="apln:112904318"/>
<dbReference type="SUPFAM" id="SSF56672">
    <property type="entry name" value="DNA/RNA polymerases"/>
    <property type="match status" value="1"/>
</dbReference>
<dbReference type="RefSeq" id="XP_025829852.1">
    <property type="nucleotide sequence ID" value="XM_025974067.1"/>
</dbReference>
<dbReference type="Gene3D" id="3.90.1600.10">
    <property type="entry name" value="Palm domain of DNA polymerase"/>
    <property type="match status" value="1"/>
</dbReference>
<dbReference type="PANTHER" id="PTHR31511:SF12">
    <property type="entry name" value="RHO TERMINATION FACTOR N-TERMINAL DOMAIN-CONTAINING PROTEIN"/>
    <property type="match status" value="1"/>
</dbReference>
<dbReference type="InterPro" id="IPR043502">
    <property type="entry name" value="DNA/RNA_pol_sf"/>
</dbReference>
<dbReference type="AlphaFoldDB" id="A0A7F5R2Y9"/>